<feature type="compositionally biased region" description="Polar residues" evidence="1">
    <location>
        <begin position="232"/>
        <end position="242"/>
    </location>
</feature>
<evidence type="ECO:0000256" key="2">
    <source>
        <dbReference type="SAM" id="Phobius"/>
    </source>
</evidence>
<gene>
    <name evidence="3" type="ORF">HHI36_002384</name>
</gene>
<keyword evidence="2" id="KW-0812">Transmembrane</keyword>
<dbReference type="Proteomes" id="UP001516400">
    <property type="component" value="Unassembled WGS sequence"/>
</dbReference>
<keyword evidence="2" id="KW-0472">Membrane</keyword>
<name>A0ABD2PAA9_9CUCU</name>
<reference evidence="3 4" key="1">
    <citation type="journal article" date="2021" name="BMC Biol.">
        <title>Horizontally acquired antibacterial genes associated with adaptive radiation of ladybird beetles.</title>
        <authorList>
            <person name="Li H.S."/>
            <person name="Tang X.F."/>
            <person name="Huang Y.H."/>
            <person name="Xu Z.Y."/>
            <person name="Chen M.L."/>
            <person name="Du X.Y."/>
            <person name="Qiu B.Y."/>
            <person name="Chen P.T."/>
            <person name="Zhang W."/>
            <person name="Slipinski A."/>
            <person name="Escalona H.E."/>
            <person name="Waterhouse R.M."/>
            <person name="Zwick A."/>
            <person name="Pang H."/>
        </authorList>
    </citation>
    <scope>NUCLEOTIDE SEQUENCE [LARGE SCALE GENOMIC DNA]</scope>
    <source>
        <strain evidence="3">SYSU2018</strain>
    </source>
</reference>
<organism evidence="3 4">
    <name type="scientific">Cryptolaemus montrouzieri</name>
    <dbReference type="NCBI Taxonomy" id="559131"/>
    <lineage>
        <taxon>Eukaryota</taxon>
        <taxon>Metazoa</taxon>
        <taxon>Ecdysozoa</taxon>
        <taxon>Arthropoda</taxon>
        <taxon>Hexapoda</taxon>
        <taxon>Insecta</taxon>
        <taxon>Pterygota</taxon>
        <taxon>Neoptera</taxon>
        <taxon>Endopterygota</taxon>
        <taxon>Coleoptera</taxon>
        <taxon>Polyphaga</taxon>
        <taxon>Cucujiformia</taxon>
        <taxon>Coccinelloidea</taxon>
        <taxon>Coccinellidae</taxon>
        <taxon>Scymninae</taxon>
        <taxon>Scymnini</taxon>
        <taxon>Cryptolaemus</taxon>
    </lineage>
</organism>
<dbReference type="EMBL" id="JABFTP020000185">
    <property type="protein sequence ID" value="KAL3287928.1"/>
    <property type="molecule type" value="Genomic_DNA"/>
</dbReference>
<feature type="transmembrane region" description="Helical" evidence="2">
    <location>
        <begin position="21"/>
        <end position="45"/>
    </location>
</feature>
<proteinExistence type="predicted"/>
<accession>A0ABD2PAA9</accession>
<evidence type="ECO:0000313" key="4">
    <source>
        <dbReference type="Proteomes" id="UP001516400"/>
    </source>
</evidence>
<dbReference type="AlphaFoldDB" id="A0ABD2PAA9"/>
<evidence type="ECO:0000313" key="3">
    <source>
        <dbReference type="EMBL" id="KAL3287928.1"/>
    </source>
</evidence>
<keyword evidence="2" id="KW-1133">Transmembrane helix</keyword>
<sequence length="293" mass="34443">MTETLEYVPHKLRSHPFQCLVLPWILVFLVIFYWFSLVPILFTHYIEVYKPTVFEKYVFLGVHFVIFVIILAVLVCLWRINPVKNKINTNGFYTIVSLDKSLNTEDDIHDKFQHSLEESSICMNKKSYVSSNQDSNVSDSENFDDVNFRECAFHEEERPISQNVEVALTPRELFFRDLYENASKSLSSITQKFIQRERENSSRDLENLPRCISTLPQEQLRTRLPKSDQTHNDANNSNNFSTFGIRKKQDKDISEFFIANIPQRKSVTSEFTIYIAEPDESQIIRNINFMNNQ</sequence>
<feature type="region of interest" description="Disordered" evidence="1">
    <location>
        <begin position="224"/>
        <end position="243"/>
    </location>
</feature>
<protein>
    <submittedName>
        <fullName evidence="3">Uncharacterized protein</fullName>
    </submittedName>
</protein>
<comment type="caution">
    <text evidence="3">The sequence shown here is derived from an EMBL/GenBank/DDBJ whole genome shotgun (WGS) entry which is preliminary data.</text>
</comment>
<feature type="transmembrane region" description="Helical" evidence="2">
    <location>
        <begin position="57"/>
        <end position="78"/>
    </location>
</feature>
<evidence type="ECO:0000256" key="1">
    <source>
        <dbReference type="SAM" id="MobiDB-lite"/>
    </source>
</evidence>
<keyword evidence="4" id="KW-1185">Reference proteome</keyword>